<dbReference type="KEGG" id="pnl:PNK_2408"/>
<dbReference type="RefSeq" id="WP_059062258.1">
    <property type="nucleotide sequence ID" value="NZ_LN879502.1"/>
</dbReference>
<gene>
    <name evidence="1" type="ORF">PNK_2408</name>
</gene>
<dbReference type="PANTHER" id="PTHR12277">
    <property type="entry name" value="ALPHA/BETA HYDROLASE DOMAIN-CONTAINING PROTEIN"/>
    <property type="match status" value="1"/>
</dbReference>
<dbReference type="InParanoid" id="A0A0U5EUQ8"/>
<dbReference type="Pfam" id="PF05677">
    <property type="entry name" value="DUF818"/>
    <property type="match status" value="1"/>
</dbReference>
<evidence type="ECO:0008006" key="3">
    <source>
        <dbReference type="Google" id="ProtNLM"/>
    </source>
</evidence>
<proteinExistence type="predicted"/>
<dbReference type="AlphaFoldDB" id="A0A0U5EUQ8"/>
<dbReference type="PANTHER" id="PTHR12277:SF81">
    <property type="entry name" value="PROTEIN ABHD13"/>
    <property type="match status" value="1"/>
</dbReference>
<keyword evidence="2" id="KW-1185">Reference proteome</keyword>
<reference evidence="2" key="1">
    <citation type="submission" date="2015-09" db="EMBL/GenBank/DDBJ databases">
        <authorList>
            <person name="Bertelli C."/>
        </authorList>
    </citation>
    <scope>NUCLEOTIDE SEQUENCE [LARGE SCALE GENOMIC DNA]</scope>
    <source>
        <strain evidence="2">KNic</strain>
    </source>
</reference>
<dbReference type="STRING" id="389348.PNK_2408"/>
<dbReference type="Proteomes" id="UP000069902">
    <property type="component" value="Chromosome cPNK"/>
</dbReference>
<evidence type="ECO:0000313" key="1">
    <source>
        <dbReference type="EMBL" id="CUI18003.1"/>
    </source>
</evidence>
<name>A0A0U5EUQ8_9BACT</name>
<dbReference type="Gene3D" id="3.40.50.1820">
    <property type="entry name" value="alpha/beta hydrolase"/>
    <property type="match status" value="1"/>
</dbReference>
<accession>A0A0U5EUQ8</accession>
<dbReference type="PATRIC" id="fig|389348.3.peg.2699"/>
<dbReference type="SUPFAM" id="SSF53474">
    <property type="entry name" value="alpha/beta-Hydrolases"/>
    <property type="match status" value="1"/>
</dbReference>
<organism evidence="1 2">
    <name type="scientific">Candidatus Protochlamydia naegleriophila</name>
    <dbReference type="NCBI Taxonomy" id="389348"/>
    <lineage>
        <taxon>Bacteria</taxon>
        <taxon>Pseudomonadati</taxon>
        <taxon>Chlamydiota</taxon>
        <taxon>Chlamydiia</taxon>
        <taxon>Parachlamydiales</taxon>
        <taxon>Parachlamydiaceae</taxon>
        <taxon>Candidatus Protochlamydia</taxon>
    </lineage>
</organism>
<protein>
    <recommendedName>
        <fullName evidence="3">Serine aminopeptidase S33 domain-containing protein</fullName>
    </recommendedName>
</protein>
<evidence type="ECO:0000313" key="2">
    <source>
        <dbReference type="Proteomes" id="UP000069902"/>
    </source>
</evidence>
<sequence length="331" mass="37445">MLPIQSDPTPAAWPNGWNPPSSLDTKLFKNFASYLHHRAALEILPSLNISKLDLANERQSMQRYADRAQRMQFLTADDEQIDGVIVWALPADGKEENYTKQNWILYLNGNGETYEDNLAFLNWYAKETGCNLISFNYRGVGESSGYPNCFKDLVIDADAVFQHLERHGVASNRILIHARSLGGAVGVALRALHEDGPICNERSLSSWGAVEVCLSGKISGSLFNLYLQAMGWNIQPLEDWEKIQGYKWVIVSPTDEVIDFKKASFYAGLRRAYGLSEKELEEQIPVIKLPPFYSELNGNRPEGHNIPLNSKVINDVWKEHKRMIQKAFKGE</sequence>
<dbReference type="InterPro" id="IPR029058">
    <property type="entry name" value="AB_hydrolase_fold"/>
</dbReference>
<dbReference type="EMBL" id="LN879502">
    <property type="protein sequence ID" value="CUI18003.1"/>
    <property type="molecule type" value="Genomic_DNA"/>
</dbReference>
<dbReference type="InterPro" id="IPR008536">
    <property type="entry name" value="DUF818"/>
</dbReference>